<evidence type="ECO:0000256" key="10">
    <source>
        <dbReference type="ARBA" id="ARBA00023125"/>
    </source>
</evidence>
<keyword evidence="7 16" id="KW-0863">Zinc-finger</keyword>
<dbReference type="GO" id="GO:0006355">
    <property type="term" value="P:regulation of DNA-templated transcription"/>
    <property type="evidence" value="ECO:0007669"/>
    <property type="project" value="UniProtKB-UniRule"/>
</dbReference>
<keyword evidence="6 16" id="KW-0479">Metal-binding</keyword>
<evidence type="ECO:0000313" key="18">
    <source>
        <dbReference type="EMBL" id="AYA94931.1"/>
    </source>
</evidence>
<evidence type="ECO:0000256" key="14">
    <source>
        <dbReference type="ARBA" id="ARBA00023280"/>
    </source>
</evidence>
<comment type="similarity">
    <text evidence="1 16 17">Belongs to the papillomaviridae E6 protein family.</text>
</comment>
<keyword evidence="10 16" id="KW-0238">DNA-binding</keyword>
<dbReference type="SUPFAM" id="SSF161229">
    <property type="entry name" value="E6 C-terminal domain-like"/>
    <property type="match status" value="2"/>
</dbReference>
<gene>
    <name evidence="16" type="primary">E6</name>
</gene>
<keyword evidence="15 16" id="KW-1119">Modulation of host cell apoptosis by virus</keyword>
<name>A0A385PLY8_9PAPI</name>
<evidence type="ECO:0000256" key="12">
    <source>
        <dbReference type="ARBA" id="ARBA00023163"/>
    </source>
</evidence>
<evidence type="ECO:0000256" key="13">
    <source>
        <dbReference type="ARBA" id="ARBA00023200"/>
    </source>
</evidence>
<dbReference type="GO" id="GO:0006351">
    <property type="term" value="P:DNA-templated transcription"/>
    <property type="evidence" value="ECO:0007669"/>
    <property type="project" value="UniProtKB-UniRule"/>
</dbReference>
<dbReference type="InterPro" id="IPR038575">
    <property type="entry name" value="E6_sf"/>
</dbReference>
<dbReference type="Pfam" id="PF00518">
    <property type="entry name" value="E6"/>
    <property type="match status" value="1"/>
</dbReference>
<dbReference type="GO" id="GO:0042025">
    <property type="term" value="C:host cell nucleus"/>
    <property type="evidence" value="ECO:0007669"/>
    <property type="project" value="UniProtKB-SubCell"/>
</dbReference>
<dbReference type="HAMAP" id="MF_04006">
    <property type="entry name" value="HPV_E6"/>
    <property type="match status" value="1"/>
</dbReference>
<dbReference type="GO" id="GO:0003677">
    <property type="term" value="F:DNA binding"/>
    <property type="evidence" value="ECO:0007669"/>
    <property type="project" value="UniProtKB-UniRule"/>
</dbReference>
<evidence type="ECO:0000256" key="6">
    <source>
        <dbReference type="ARBA" id="ARBA00022723"/>
    </source>
</evidence>
<evidence type="ECO:0000256" key="3">
    <source>
        <dbReference type="ARBA" id="ARBA00022562"/>
    </source>
</evidence>
<evidence type="ECO:0000256" key="9">
    <source>
        <dbReference type="ARBA" id="ARBA00023015"/>
    </source>
</evidence>
<dbReference type="GO" id="GO:0039648">
    <property type="term" value="P:symbiont-mediated perturbation of host ubiquitin-like protein modification"/>
    <property type="evidence" value="ECO:0007669"/>
    <property type="project" value="UniProtKB-UniRule"/>
</dbReference>
<comment type="subcellular location">
    <subcellularLocation>
        <location evidence="16 17">Host cytoplasm</location>
    </subcellularLocation>
    <subcellularLocation>
        <location evidence="16 17">Host nucleus</location>
    </subcellularLocation>
</comment>
<keyword evidence="9 16" id="KW-0805">Transcription regulation</keyword>
<dbReference type="EMBL" id="MH777376">
    <property type="protein sequence ID" value="AYA94931.1"/>
    <property type="molecule type" value="Genomic_DNA"/>
</dbReference>
<evidence type="ECO:0000256" key="1">
    <source>
        <dbReference type="ARBA" id="ARBA00006346"/>
    </source>
</evidence>
<dbReference type="GO" id="GO:0030430">
    <property type="term" value="C:host cell cytoplasm"/>
    <property type="evidence" value="ECO:0007669"/>
    <property type="project" value="UniProtKB-SubCell"/>
</dbReference>
<keyword evidence="14 16" id="KW-0899">Viral immunoevasion</keyword>
<comment type="function">
    <text evidence="16">Plays a major role in the induction and maintenance of cellular transformation. E6 associates with host UBE3A/E6-AP ubiquitin-protein ligase and modulates its activity. Protects host keratinocytes from apoptosis by mediating the degradation of host BAK1. May also inhibit host immune response.</text>
</comment>
<evidence type="ECO:0000256" key="2">
    <source>
        <dbReference type="ARBA" id="ARBA00022518"/>
    </source>
</evidence>
<evidence type="ECO:0000256" key="4">
    <source>
        <dbReference type="ARBA" id="ARBA00022581"/>
    </source>
</evidence>
<reference evidence="18" key="1">
    <citation type="journal article" date="2018" name="Nat. Med.">
        <title>Expanded skin virome in DOCK8-deficient patients.</title>
        <authorList>
            <consortium name="NISC Comparative Sequencing Program"/>
            <person name="Tirosh O."/>
            <person name="Conlan S."/>
            <person name="Deming C."/>
            <person name="Lee-Lin S.Q."/>
            <person name="Huang X."/>
            <person name="Su H.C."/>
            <person name="Freeman A.F."/>
            <person name="Segre J.A."/>
            <person name="Kong H.H."/>
        </authorList>
    </citation>
    <scope>NUCLEOTIDE SEQUENCE</scope>
    <source>
        <strain evidence="18">HPV-mSK_237</strain>
    </source>
</reference>
<evidence type="ECO:0000256" key="16">
    <source>
        <dbReference type="HAMAP-Rule" id="MF_04006"/>
    </source>
</evidence>
<proteinExistence type="inferred from homology"/>
<keyword evidence="3 16" id="KW-1048">Host nucleus</keyword>
<dbReference type="GO" id="GO:0052150">
    <property type="term" value="P:symbiont-mediated perturbation of host apoptosis"/>
    <property type="evidence" value="ECO:0007669"/>
    <property type="project" value="UniProtKB-KW"/>
</dbReference>
<feature type="zinc finger region" evidence="16">
    <location>
        <begin position="101"/>
        <end position="137"/>
    </location>
</feature>
<evidence type="ECO:0000256" key="8">
    <source>
        <dbReference type="ARBA" id="ARBA00022833"/>
    </source>
</evidence>
<dbReference type="Gene3D" id="3.30.240.40">
    <property type="entry name" value="E6 early regulatory protein"/>
    <property type="match status" value="2"/>
</dbReference>
<keyword evidence="11 16" id="KW-0010">Activator</keyword>
<keyword evidence="12 16" id="KW-0804">Transcription</keyword>
<evidence type="ECO:0000256" key="5">
    <source>
        <dbReference type="ARBA" id="ARBA00022632"/>
    </source>
</evidence>
<accession>A0A385PLY8</accession>
<dbReference type="InterPro" id="IPR001334">
    <property type="entry name" value="E6"/>
</dbReference>
<dbReference type="GO" id="GO:0008270">
    <property type="term" value="F:zinc ion binding"/>
    <property type="evidence" value="ECO:0007669"/>
    <property type="project" value="UniProtKB-KW"/>
</dbReference>
<comment type="caution">
    <text evidence="16">Lacks conserved residue(s) required for the propagation of feature annotation.</text>
</comment>
<evidence type="ECO:0000256" key="7">
    <source>
        <dbReference type="ARBA" id="ARBA00022771"/>
    </source>
</evidence>
<comment type="subunit">
    <text evidence="16">Forms homodimers. Interacts with ubiquitin-protein ligase UBE3A/E6-AP; this interaction stimulates UBE3A ubiquitin activity. Interacts with host BAK1.</text>
</comment>
<keyword evidence="8 16" id="KW-0862">Zinc</keyword>
<evidence type="ECO:0000256" key="11">
    <source>
        <dbReference type="ARBA" id="ARBA00023159"/>
    </source>
</evidence>
<protein>
    <recommendedName>
        <fullName evidence="16 17">Protein E6</fullName>
    </recommendedName>
</protein>
<sequence>MEPLLHPLCIDEYCNYYQISKETLTLPCIFCKNLVDAFQLSVFQQRQLSLIWRGNTCFAACVRCISSVATLERNKFCQCTVKGEYIEHFTRTPLQNLIVRCLYCMRLLSSEEKIEIIACGGEYMLVRGSWKGTCRQCLQDAWAESNN</sequence>
<keyword evidence="13 16" id="KW-1035">Host cytoplasm</keyword>
<keyword evidence="4 16" id="KW-0945">Host-virus interaction</keyword>
<organism evidence="18">
    <name type="scientific">Human papillomavirus</name>
    <dbReference type="NCBI Taxonomy" id="10566"/>
    <lineage>
        <taxon>Viruses</taxon>
        <taxon>Monodnaviria</taxon>
        <taxon>Shotokuvirae</taxon>
        <taxon>Cossaviricota</taxon>
        <taxon>Papovaviricetes</taxon>
        <taxon>Zurhausenvirales</taxon>
        <taxon>Papillomaviridae</taxon>
    </lineage>
</organism>
<keyword evidence="5 16" id="KW-1090">Inhibition of host innate immune response by virus</keyword>
<keyword evidence="2 16" id="KW-0244">Early protein</keyword>
<dbReference type="GO" id="GO:0052170">
    <property type="term" value="P:symbiont-mediated suppression of host innate immune response"/>
    <property type="evidence" value="ECO:0007669"/>
    <property type="project" value="UniProtKB-KW"/>
</dbReference>
<evidence type="ECO:0000256" key="17">
    <source>
        <dbReference type="RuleBase" id="RU363123"/>
    </source>
</evidence>
<evidence type="ECO:0000256" key="15">
    <source>
        <dbReference type="ARBA" id="ARBA00023323"/>
    </source>
</evidence>
<dbReference type="GO" id="GO:0039502">
    <property type="term" value="P:symbiont-mediated suppression of host type I interferon-mediated signaling pathway"/>
    <property type="evidence" value="ECO:0007669"/>
    <property type="project" value="UniProtKB-UniRule"/>
</dbReference>
<feature type="zinc finger region" evidence="16">
    <location>
        <begin position="28"/>
        <end position="64"/>
    </location>
</feature>